<protein>
    <submittedName>
        <fullName evidence="5">Serine protease 55-like</fullName>
    </submittedName>
</protein>
<gene>
    <name evidence="5" type="primary">LOC110070118</name>
</gene>
<dbReference type="Gene3D" id="2.40.10.10">
    <property type="entry name" value="Trypsin-like serine proteases"/>
    <property type="match status" value="1"/>
</dbReference>
<keyword evidence="4" id="KW-1185">Reference proteome</keyword>
<dbReference type="InterPro" id="IPR001254">
    <property type="entry name" value="Trypsin_dom"/>
</dbReference>
<dbReference type="GO" id="GO:0005576">
    <property type="term" value="C:extracellular region"/>
    <property type="evidence" value="ECO:0007669"/>
    <property type="project" value="UniProtKB-ARBA"/>
</dbReference>
<dbReference type="GeneID" id="110070118"/>
<dbReference type="GO" id="GO:0006508">
    <property type="term" value="P:proteolysis"/>
    <property type="evidence" value="ECO:0007669"/>
    <property type="project" value="InterPro"/>
</dbReference>
<dbReference type="RefSeq" id="XP_020633419.2">
    <property type="nucleotide sequence ID" value="XM_020777760.2"/>
</dbReference>
<dbReference type="InterPro" id="IPR043504">
    <property type="entry name" value="Peptidase_S1_PA_chymotrypsin"/>
</dbReference>
<dbReference type="KEGG" id="pvt:110070118"/>
<evidence type="ECO:0000313" key="5">
    <source>
        <dbReference type="RefSeq" id="XP_020633419.2"/>
    </source>
</evidence>
<dbReference type="SMART" id="SM00020">
    <property type="entry name" value="Tryp_SPc"/>
    <property type="match status" value="1"/>
</dbReference>
<dbReference type="InterPro" id="IPR018114">
    <property type="entry name" value="TRYPSIN_HIS"/>
</dbReference>
<dbReference type="OrthoDB" id="546450at2759"/>
<feature type="domain" description="Peptidase S1" evidence="3">
    <location>
        <begin position="39"/>
        <end position="270"/>
    </location>
</feature>
<reference evidence="5" key="2">
    <citation type="submission" date="2025-08" db="UniProtKB">
        <authorList>
            <consortium name="RefSeq"/>
        </authorList>
    </citation>
    <scope>IDENTIFICATION</scope>
</reference>
<dbReference type="PROSITE" id="PS00134">
    <property type="entry name" value="TRYPSIN_HIS"/>
    <property type="match status" value="1"/>
</dbReference>
<dbReference type="InParanoid" id="A0A6J0SI36"/>
<evidence type="ECO:0000256" key="1">
    <source>
        <dbReference type="ARBA" id="ARBA00009228"/>
    </source>
</evidence>
<comment type="similarity">
    <text evidence="1">Belongs to the peptidase S1 family. Snake venom subfamily.</text>
</comment>
<sequence>MMNSPFPLLTDLTTFPPVPIFSCGLSSKFKATSWILPKAEGSKTQDESEVLPWQVSIQADGKHVCGGAILSSWWILSAAHCFQEDISSRLHVVVHMEGNPSGIRDLERVIVHQDFNGETLQNDIALILLDSPIHFSEETTPICLPLLHDLSIWHNCWVATWRPTPAGPGADENGTTKVLKRTEMTVIGREACAEKVPGLKGDVMCSISEEEGPKICRDDSGSPLVCTHGKNTKWFMVAVARKGEHCEREGSPAVYTVVFHYIDWIEKATAIEGKPFIPEGVDDIGVRTEPLTPRSASPSPACSAAVMIPPILALTVFRL</sequence>
<dbReference type="PANTHER" id="PTHR24253:SF8">
    <property type="entry name" value="SERINE PROTEASE 52"/>
    <property type="match status" value="1"/>
</dbReference>
<keyword evidence="2" id="KW-1015">Disulfide bond</keyword>
<dbReference type="PROSITE" id="PS50240">
    <property type="entry name" value="TRYPSIN_DOM"/>
    <property type="match status" value="1"/>
</dbReference>
<organism evidence="4 5">
    <name type="scientific">Pogona vitticeps</name>
    <name type="common">central bearded dragon</name>
    <dbReference type="NCBI Taxonomy" id="103695"/>
    <lineage>
        <taxon>Eukaryota</taxon>
        <taxon>Metazoa</taxon>
        <taxon>Chordata</taxon>
        <taxon>Craniata</taxon>
        <taxon>Vertebrata</taxon>
        <taxon>Euteleostomi</taxon>
        <taxon>Lepidosauria</taxon>
        <taxon>Squamata</taxon>
        <taxon>Bifurcata</taxon>
        <taxon>Unidentata</taxon>
        <taxon>Episquamata</taxon>
        <taxon>Toxicofera</taxon>
        <taxon>Iguania</taxon>
        <taxon>Acrodonta</taxon>
        <taxon>Agamidae</taxon>
        <taxon>Amphibolurinae</taxon>
        <taxon>Pogona</taxon>
    </lineage>
</organism>
<evidence type="ECO:0000259" key="3">
    <source>
        <dbReference type="PROSITE" id="PS50240"/>
    </source>
</evidence>
<dbReference type="SUPFAM" id="SSF50494">
    <property type="entry name" value="Trypsin-like serine proteases"/>
    <property type="match status" value="1"/>
</dbReference>
<dbReference type="GO" id="GO:0004252">
    <property type="term" value="F:serine-type endopeptidase activity"/>
    <property type="evidence" value="ECO:0007669"/>
    <property type="project" value="InterPro"/>
</dbReference>
<dbReference type="PANTHER" id="PTHR24253">
    <property type="entry name" value="TRANSMEMBRANE PROTEASE SERINE"/>
    <property type="match status" value="1"/>
</dbReference>
<evidence type="ECO:0000313" key="4">
    <source>
        <dbReference type="Proteomes" id="UP001652642"/>
    </source>
</evidence>
<dbReference type="Pfam" id="PF00089">
    <property type="entry name" value="Trypsin"/>
    <property type="match status" value="1"/>
</dbReference>
<name>A0A6J0SI36_9SAUR</name>
<dbReference type="PRINTS" id="PR00722">
    <property type="entry name" value="CHYMOTRYPSIN"/>
</dbReference>
<proteinExistence type="inferred from homology"/>
<reference evidence="4" key="1">
    <citation type="submission" date="2025-05" db="UniProtKB">
        <authorList>
            <consortium name="RefSeq"/>
        </authorList>
    </citation>
    <scope>NUCLEOTIDE SEQUENCE [LARGE SCALE GENOMIC DNA]</scope>
</reference>
<dbReference type="Proteomes" id="UP001652642">
    <property type="component" value="Chromosome 1"/>
</dbReference>
<accession>A0A6J0SI36</accession>
<dbReference type="InterPro" id="IPR009003">
    <property type="entry name" value="Peptidase_S1_PA"/>
</dbReference>
<dbReference type="CDD" id="cd00190">
    <property type="entry name" value="Tryp_SPc"/>
    <property type="match status" value="1"/>
</dbReference>
<dbReference type="AlphaFoldDB" id="A0A6J0SI36"/>
<dbReference type="InterPro" id="IPR001314">
    <property type="entry name" value="Peptidase_S1A"/>
</dbReference>
<evidence type="ECO:0000256" key="2">
    <source>
        <dbReference type="ARBA" id="ARBA00023157"/>
    </source>
</evidence>